<dbReference type="Proteomes" id="UP001596523">
    <property type="component" value="Unassembled WGS sequence"/>
</dbReference>
<dbReference type="EMBL" id="JBHTCF010000004">
    <property type="protein sequence ID" value="MFC7304770.1"/>
    <property type="molecule type" value="Genomic_DNA"/>
</dbReference>
<protein>
    <submittedName>
        <fullName evidence="2">Uncharacterized protein</fullName>
    </submittedName>
</protein>
<keyword evidence="3" id="KW-1185">Reference proteome</keyword>
<evidence type="ECO:0000313" key="2">
    <source>
        <dbReference type="EMBL" id="MFC7304770.1"/>
    </source>
</evidence>
<organism evidence="2 3">
    <name type="scientific">Streptomyces monticola</name>
    <dbReference type="NCBI Taxonomy" id="2666263"/>
    <lineage>
        <taxon>Bacteria</taxon>
        <taxon>Bacillati</taxon>
        <taxon>Actinomycetota</taxon>
        <taxon>Actinomycetes</taxon>
        <taxon>Kitasatosporales</taxon>
        <taxon>Streptomycetaceae</taxon>
        <taxon>Streptomyces</taxon>
    </lineage>
</organism>
<sequence length="287" mass="30255">MIEPPELPGRTLTDLGLATVPFEHPLTYPGRPAPGPSLLHGRRLLPLEPGPAPGPLGSWQIEGGPRLDQLLADLESRTPVLAVGSNASPAQIAYKLAEDALPDTVPMIPVTVRGIGVGCSAHIGRAGYVAAAPYPDPEDTRTLVVTWLDETQLAAVDATELPNYRRHWLDGAAFGLVPPQGQALPGAYVYTGARGVLTGDDGRPRPGGGDQSALLAALLAGSARLRALLGPDPESWVRRARADRAVREEAARVFAAESWVFSPTWPEPSTRGYPPKPYGGVCTAPTT</sequence>
<name>A0ABW2JFD8_9ACTN</name>
<reference evidence="3" key="1">
    <citation type="journal article" date="2019" name="Int. J. Syst. Evol. Microbiol.">
        <title>The Global Catalogue of Microorganisms (GCM) 10K type strain sequencing project: providing services to taxonomists for standard genome sequencing and annotation.</title>
        <authorList>
            <consortium name="The Broad Institute Genomics Platform"/>
            <consortium name="The Broad Institute Genome Sequencing Center for Infectious Disease"/>
            <person name="Wu L."/>
            <person name="Ma J."/>
        </authorList>
    </citation>
    <scope>NUCLEOTIDE SEQUENCE [LARGE SCALE GENOMIC DNA]</scope>
    <source>
        <strain evidence="3">SYNS20</strain>
    </source>
</reference>
<evidence type="ECO:0000256" key="1">
    <source>
        <dbReference type="SAM" id="MobiDB-lite"/>
    </source>
</evidence>
<evidence type="ECO:0000313" key="3">
    <source>
        <dbReference type="Proteomes" id="UP001596523"/>
    </source>
</evidence>
<dbReference type="RefSeq" id="WP_381829587.1">
    <property type="nucleotide sequence ID" value="NZ_JBHTCF010000004.1"/>
</dbReference>
<accession>A0ABW2JFD8</accession>
<feature type="region of interest" description="Disordered" evidence="1">
    <location>
        <begin position="266"/>
        <end position="287"/>
    </location>
</feature>
<comment type="caution">
    <text evidence="2">The sequence shown here is derived from an EMBL/GenBank/DDBJ whole genome shotgun (WGS) entry which is preliminary data.</text>
</comment>
<gene>
    <name evidence="2" type="ORF">ACFQVC_11130</name>
</gene>
<proteinExistence type="predicted"/>